<gene>
    <name evidence="1" type="ORF">CC77DRAFT_612348</name>
</gene>
<dbReference type="VEuPathDB" id="FungiDB:CC77DRAFT_612348"/>
<organism evidence="1 2">
    <name type="scientific">Alternaria alternata</name>
    <name type="common">Alternaria rot fungus</name>
    <name type="synonym">Torula alternata</name>
    <dbReference type="NCBI Taxonomy" id="5599"/>
    <lineage>
        <taxon>Eukaryota</taxon>
        <taxon>Fungi</taxon>
        <taxon>Dikarya</taxon>
        <taxon>Ascomycota</taxon>
        <taxon>Pezizomycotina</taxon>
        <taxon>Dothideomycetes</taxon>
        <taxon>Pleosporomycetidae</taxon>
        <taxon>Pleosporales</taxon>
        <taxon>Pleosporineae</taxon>
        <taxon>Pleosporaceae</taxon>
        <taxon>Alternaria</taxon>
        <taxon>Alternaria sect. Alternaria</taxon>
        <taxon>Alternaria alternata complex</taxon>
    </lineage>
</organism>
<dbReference type="GeneID" id="29118039"/>
<sequence>MFFYFRLAPKSFALFCSHRDPNFKGGLGQVSTLHQYQVCAEQLLFTCLNLTADSPSYGNSRDWFSWNYIKFSNGYASSSPLHNLKGAHTKFDLCRTCSS</sequence>
<keyword evidence="2" id="KW-1185">Reference proteome</keyword>
<dbReference type="AlphaFoldDB" id="A0A177DX40"/>
<accession>A0A177DX40</accession>
<dbReference type="KEGG" id="aalt:CC77DRAFT_612348"/>
<name>A0A177DX40_ALTAL</name>
<dbReference type="Proteomes" id="UP000077248">
    <property type="component" value="Unassembled WGS sequence"/>
</dbReference>
<reference evidence="1 2" key="1">
    <citation type="submission" date="2016-05" db="EMBL/GenBank/DDBJ databases">
        <title>Comparative analysis of secretome profiles of manganese(II)-oxidizing ascomycete fungi.</title>
        <authorList>
            <consortium name="DOE Joint Genome Institute"/>
            <person name="Zeiner C.A."/>
            <person name="Purvine S.O."/>
            <person name="Zink E.M."/>
            <person name="Wu S."/>
            <person name="Pasa-Tolic L."/>
            <person name="Chaput D.L."/>
            <person name="Haridas S."/>
            <person name="Grigoriev I.V."/>
            <person name="Santelli C.M."/>
            <person name="Hansel C.M."/>
        </authorList>
    </citation>
    <scope>NUCLEOTIDE SEQUENCE [LARGE SCALE GENOMIC DNA]</scope>
    <source>
        <strain evidence="1 2">SRC1lrK2f</strain>
    </source>
</reference>
<proteinExistence type="predicted"/>
<dbReference type="RefSeq" id="XP_018388983.1">
    <property type="nucleotide sequence ID" value="XM_018532445.1"/>
</dbReference>
<evidence type="ECO:0000313" key="1">
    <source>
        <dbReference type="EMBL" id="OAG23562.1"/>
    </source>
</evidence>
<dbReference type="EMBL" id="KV441472">
    <property type="protein sequence ID" value="OAG23562.1"/>
    <property type="molecule type" value="Genomic_DNA"/>
</dbReference>
<evidence type="ECO:0000313" key="2">
    <source>
        <dbReference type="Proteomes" id="UP000077248"/>
    </source>
</evidence>
<protein>
    <submittedName>
        <fullName evidence="1">Uncharacterized protein</fullName>
    </submittedName>
</protein>